<keyword evidence="9" id="KW-1185">Reference proteome</keyword>
<gene>
    <name evidence="5 8" type="primary">hflX</name>
    <name evidence="8" type="ORF">GO608_05640</name>
</gene>
<sequence length="385" mass="41785">MFERPASGERAVLVQLDLNQGALDERLSELRLLAVSAGASVEAVIGGRRAKPDPALFAGRGKVDEIAEALRVHDADLVIFNHALSPAQQRNLERSLECRVIDRTALILDIFAQRARSHEGKLQVELAQLDHLSTRLVRGWTHLERQKGGIGLRGPGETQLETDRRLLGMRVRTLKERLARIEKQRRVRRRGRLGRGVLSVSLVGYTNAGKSTLFNALTKAGAYAADQLFATLDTTSRRLYVGEGGNVVLSDTVGFIRDLPHSLVAAFHSTLEETASADLLLHVVDAASEDREAQVDAVNRVLVEIGAGDVPQIMVMNKIDLTQAEAAVNRDEYGKIDRVFLSARTGEGLGLLRDALAEAARAAAAAPEDPAGSSPNLTDIDPIQT</sequence>
<proteinExistence type="inferred from homology"/>
<dbReference type="InterPro" id="IPR006073">
    <property type="entry name" value="GTP-bd"/>
</dbReference>
<accession>A0ABX1MXT6</accession>
<organism evidence="8 9">
    <name type="scientific">Aromatoleum buckelii</name>
    <dbReference type="NCBI Taxonomy" id="200254"/>
    <lineage>
        <taxon>Bacteria</taxon>
        <taxon>Pseudomonadati</taxon>
        <taxon>Pseudomonadota</taxon>
        <taxon>Betaproteobacteria</taxon>
        <taxon>Rhodocyclales</taxon>
        <taxon>Rhodocyclaceae</taxon>
        <taxon>Aromatoleum</taxon>
    </lineage>
</organism>
<dbReference type="PROSITE" id="PS51705">
    <property type="entry name" value="G_HFLX"/>
    <property type="match status" value="1"/>
</dbReference>
<feature type="compositionally biased region" description="Low complexity" evidence="6">
    <location>
        <begin position="362"/>
        <end position="372"/>
    </location>
</feature>
<evidence type="ECO:0000256" key="5">
    <source>
        <dbReference type="HAMAP-Rule" id="MF_00900"/>
    </source>
</evidence>
<dbReference type="InterPro" id="IPR027417">
    <property type="entry name" value="P-loop_NTPase"/>
</dbReference>
<keyword evidence="2 5" id="KW-0547">Nucleotide-binding</keyword>
<dbReference type="HAMAP" id="MF_00900">
    <property type="entry name" value="GTPase_HflX"/>
    <property type="match status" value="1"/>
</dbReference>
<dbReference type="InterPro" id="IPR032305">
    <property type="entry name" value="GTP-bd_M"/>
</dbReference>
<dbReference type="CDD" id="cd01878">
    <property type="entry name" value="HflX"/>
    <property type="match status" value="1"/>
</dbReference>
<dbReference type="PANTHER" id="PTHR10229:SF0">
    <property type="entry name" value="GTP-BINDING PROTEIN 6-RELATED"/>
    <property type="match status" value="1"/>
</dbReference>
<evidence type="ECO:0000259" key="7">
    <source>
        <dbReference type="PROSITE" id="PS51705"/>
    </source>
</evidence>
<keyword evidence="5" id="KW-0963">Cytoplasm</keyword>
<dbReference type="PANTHER" id="PTHR10229">
    <property type="entry name" value="GTP-BINDING PROTEIN HFLX"/>
    <property type="match status" value="1"/>
</dbReference>
<protein>
    <recommendedName>
        <fullName evidence="5">GTPase HflX</fullName>
    </recommendedName>
    <alternativeName>
        <fullName evidence="5">GTP-binding protein HflX</fullName>
    </alternativeName>
</protein>
<dbReference type="Gene3D" id="3.40.50.11060">
    <property type="entry name" value="GTPase HflX, N-terminal domain"/>
    <property type="match status" value="1"/>
</dbReference>
<dbReference type="RefSeq" id="WP_169198103.1">
    <property type="nucleotide sequence ID" value="NZ_WTVH02000010.1"/>
</dbReference>
<dbReference type="PRINTS" id="PR00326">
    <property type="entry name" value="GTP1OBG"/>
</dbReference>
<evidence type="ECO:0000256" key="3">
    <source>
        <dbReference type="ARBA" id="ARBA00022842"/>
    </source>
</evidence>
<dbReference type="NCBIfam" id="NF008280">
    <property type="entry name" value="PRK11058.1"/>
    <property type="match status" value="1"/>
</dbReference>
<keyword evidence="1" id="KW-0479">Metal-binding</keyword>
<feature type="compositionally biased region" description="Polar residues" evidence="6">
    <location>
        <begin position="373"/>
        <end position="385"/>
    </location>
</feature>
<comment type="function">
    <text evidence="5">GTPase that associates with the 50S ribosomal subunit and may have a role during protein synthesis or ribosome biogenesis.</text>
</comment>
<reference evidence="8" key="1">
    <citation type="submission" date="2019-12" db="EMBL/GenBank/DDBJ databases">
        <title>Comparative genomics gives insights into the taxonomy of the Azoarcus-Aromatoleum group and reveals separate origins of nif in the plant-associated Azoarcus and non-plant-associated Aromatoleum sub-groups.</title>
        <authorList>
            <person name="Lafos M."/>
            <person name="Maluk M."/>
            <person name="Batista M."/>
            <person name="Junghare M."/>
            <person name="Carmona M."/>
            <person name="Faoro H."/>
            <person name="Cruz L.M."/>
            <person name="Battistoni F."/>
            <person name="De Souza E."/>
            <person name="Pedrosa F."/>
            <person name="Chen W.-M."/>
            <person name="Poole P.S."/>
            <person name="Dixon R.A."/>
            <person name="James E.K."/>
        </authorList>
    </citation>
    <scope>NUCLEOTIDE SEQUENCE</scope>
    <source>
        <strain evidence="8">U120</strain>
    </source>
</reference>
<dbReference type="InterPro" id="IPR030394">
    <property type="entry name" value="G_HFLX_dom"/>
</dbReference>
<name>A0ABX1MXT6_9RHOO</name>
<comment type="caution">
    <text evidence="8">The sequence shown here is derived from an EMBL/GenBank/DDBJ whole genome shotgun (WGS) entry which is preliminary data.</text>
</comment>
<keyword evidence="4 5" id="KW-0342">GTP-binding</keyword>
<dbReference type="Gene3D" id="6.10.250.2860">
    <property type="match status" value="1"/>
</dbReference>
<dbReference type="Gene3D" id="3.40.50.300">
    <property type="entry name" value="P-loop containing nucleotide triphosphate hydrolases"/>
    <property type="match status" value="1"/>
</dbReference>
<dbReference type="Proteomes" id="UP000601990">
    <property type="component" value="Unassembled WGS sequence"/>
</dbReference>
<comment type="subunit">
    <text evidence="5">Monomer. Associates with the 50S ribosomal subunit.</text>
</comment>
<dbReference type="InterPro" id="IPR016496">
    <property type="entry name" value="GTPase_HflX"/>
</dbReference>
<evidence type="ECO:0000256" key="1">
    <source>
        <dbReference type="ARBA" id="ARBA00022723"/>
    </source>
</evidence>
<dbReference type="Pfam" id="PF13167">
    <property type="entry name" value="GTP-bdg_N"/>
    <property type="match status" value="1"/>
</dbReference>
<dbReference type="PIRSF" id="PIRSF006809">
    <property type="entry name" value="GTP-binding_hflX_prd"/>
    <property type="match status" value="1"/>
</dbReference>
<evidence type="ECO:0000313" key="9">
    <source>
        <dbReference type="Proteomes" id="UP000601990"/>
    </source>
</evidence>
<evidence type="ECO:0000313" key="8">
    <source>
        <dbReference type="EMBL" id="NMF92809.1"/>
    </source>
</evidence>
<evidence type="ECO:0000256" key="2">
    <source>
        <dbReference type="ARBA" id="ARBA00022741"/>
    </source>
</evidence>
<dbReference type="SUPFAM" id="SSF52540">
    <property type="entry name" value="P-loop containing nucleoside triphosphate hydrolases"/>
    <property type="match status" value="1"/>
</dbReference>
<comment type="subcellular location">
    <subcellularLocation>
        <location evidence="5">Cytoplasm</location>
    </subcellularLocation>
    <text evidence="5">May associate with membranes.</text>
</comment>
<dbReference type="Pfam" id="PF01926">
    <property type="entry name" value="MMR_HSR1"/>
    <property type="match status" value="1"/>
</dbReference>
<keyword evidence="3" id="KW-0460">Magnesium</keyword>
<dbReference type="Pfam" id="PF16360">
    <property type="entry name" value="GTP-bdg_M"/>
    <property type="match status" value="1"/>
</dbReference>
<dbReference type="EMBL" id="WTVH01000007">
    <property type="protein sequence ID" value="NMF92809.1"/>
    <property type="molecule type" value="Genomic_DNA"/>
</dbReference>
<comment type="similarity">
    <text evidence="5">Belongs to the TRAFAC class OBG-HflX-like GTPase superfamily. HflX GTPase family.</text>
</comment>
<feature type="region of interest" description="Disordered" evidence="6">
    <location>
        <begin position="362"/>
        <end position="385"/>
    </location>
</feature>
<evidence type="ECO:0000256" key="4">
    <source>
        <dbReference type="ARBA" id="ARBA00023134"/>
    </source>
</evidence>
<dbReference type="InterPro" id="IPR042108">
    <property type="entry name" value="GTPase_HflX_N_sf"/>
</dbReference>
<feature type="domain" description="Hflx-type G" evidence="7">
    <location>
        <begin position="198"/>
        <end position="364"/>
    </location>
</feature>
<dbReference type="NCBIfam" id="TIGR03156">
    <property type="entry name" value="GTP_HflX"/>
    <property type="match status" value="1"/>
</dbReference>
<dbReference type="InterPro" id="IPR025121">
    <property type="entry name" value="GTPase_HflX_N"/>
</dbReference>
<evidence type="ECO:0000256" key="6">
    <source>
        <dbReference type="SAM" id="MobiDB-lite"/>
    </source>
</evidence>